<accession>A0ABX1PRY6</accession>
<organism evidence="2 3">
    <name type="scientific">Aromatoleum anaerobium</name>
    <dbReference type="NCBI Taxonomy" id="182180"/>
    <lineage>
        <taxon>Bacteria</taxon>
        <taxon>Pseudomonadati</taxon>
        <taxon>Pseudomonadota</taxon>
        <taxon>Betaproteobacteria</taxon>
        <taxon>Rhodocyclales</taxon>
        <taxon>Rhodocyclaceae</taxon>
        <taxon>Aromatoleum</taxon>
    </lineage>
</organism>
<name>A0ABX1PRY6_9RHOO</name>
<gene>
    <name evidence="2" type="ORF">GO606_20485</name>
</gene>
<sequence length="106" mass="11572">MKITTQPADIQPQPARLQRKPRQELKSAPTLKVVPIHAASSRECEKTLEKLLYLAREGQITGLDLTVLTDEREVLTVKAGVLQRSSDLAALVSLSKAVRASLGEEA</sequence>
<evidence type="ECO:0000256" key="1">
    <source>
        <dbReference type="SAM" id="MobiDB-lite"/>
    </source>
</evidence>
<dbReference type="RefSeq" id="WP_169120640.1">
    <property type="nucleotide sequence ID" value="NZ_WTVG02000039.1"/>
</dbReference>
<dbReference type="EMBL" id="WTVG01000122">
    <property type="protein sequence ID" value="NMG27034.1"/>
    <property type="molecule type" value="Genomic_DNA"/>
</dbReference>
<evidence type="ECO:0000313" key="2">
    <source>
        <dbReference type="EMBL" id="NMG27034.1"/>
    </source>
</evidence>
<feature type="region of interest" description="Disordered" evidence="1">
    <location>
        <begin position="1"/>
        <end position="24"/>
    </location>
</feature>
<comment type="caution">
    <text evidence="2">The sequence shown here is derived from an EMBL/GenBank/DDBJ whole genome shotgun (WGS) entry which is preliminary data.</text>
</comment>
<proteinExistence type="predicted"/>
<protein>
    <submittedName>
        <fullName evidence="2">Uncharacterized protein</fullName>
    </submittedName>
</protein>
<reference evidence="2" key="1">
    <citation type="submission" date="2019-12" db="EMBL/GenBank/DDBJ databases">
        <title>Comparative genomics gives insights into the taxonomy of the Azoarcus-Aromatoleum group and reveals separate origins of nif in the plant-associated Azoarcus and non-plant-associated Aromatoleum sub-groups.</title>
        <authorList>
            <person name="Lafos M."/>
            <person name="Maluk M."/>
            <person name="Batista M."/>
            <person name="Junghare M."/>
            <person name="Carmona M."/>
            <person name="Faoro H."/>
            <person name="Cruz L.M."/>
            <person name="Battistoni F."/>
            <person name="De Souza E."/>
            <person name="Pedrosa F."/>
            <person name="Chen W.-M."/>
            <person name="Poole P.S."/>
            <person name="Dixon R.A."/>
            <person name="James E.K."/>
        </authorList>
    </citation>
    <scope>NUCLEOTIDE SEQUENCE</scope>
    <source>
        <strain evidence="2">LuFRes1</strain>
    </source>
</reference>
<dbReference type="Proteomes" id="UP000615989">
    <property type="component" value="Unassembled WGS sequence"/>
</dbReference>
<evidence type="ECO:0000313" key="3">
    <source>
        <dbReference type="Proteomes" id="UP000615989"/>
    </source>
</evidence>
<keyword evidence="3" id="KW-1185">Reference proteome</keyword>